<evidence type="ECO:0000313" key="4">
    <source>
        <dbReference type="EMBL" id="KAG7507825.1"/>
    </source>
</evidence>
<dbReference type="PROSITE" id="PS01355">
    <property type="entry name" value="HEMATOPO_REC_S_F1"/>
    <property type="match status" value="1"/>
</dbReference>
<proteinExistence type="predicted"/>
<sequence length="480" mass="54066">MFHRSSARPCLKLLLLLLLLMSAKVFCLHGNLTTGDRNLQCVNDYLFTINCTVSITPSENSSSSVYWLTITETHENDTFVCPLTNTDGRHFCSVETSDDEDSSVIFSDTDVYRISLYHNQTDGDLTCELLDGAYRPFTHIKPNAPCCLSVGHNASQRHFTWSSTYEEHEHDTALVDSFQYQLHFFTTRDHSSNSRMISHTIETDRTNYRVDDGEFAPDTEYTARVRSSPNMAFFKGQWSDWSSKVHFKTESTVTHLSSNISELKVFVPLCVLAIVILLLCYVPVKKWKQSASIPTPAPYFHTLYSDCQGDFKRWVRTQERTVDTQKAEASLRIDGLIKCTDIPGEDRQPRFHLPLVDDRAYNNLSDPVSDESLLDLLYAVATMNPPSAPEDLTLSSDPGSSDERDSGCVLYSDMSLGKGSPWYCNEYCTPSDFTQLGALTAEHQRALQTNPCLQKMIRVDAVEEAVVCTSTDEGGNMYAV</sequence>
<dbReference type="InterPro" id="IPR003531">
    <property type="entry name" value="Hempt_rcpt_S_F1_CS"/>
</dbReference>
<evidence type="ECO:0000256" key="1">
    <source>
        <dbReference type="SAM" id="MobiDB-lite"/>
    </source>
</evidence>
<keyword evidence="2" id="KW-0812">Transmembrane</keyword>
<dbReference type="GO" id="GO:0004896">
    <property type="term" value="F:cytokine receptor activity"/>
    <property type="evidence" value="ECO:0007669"/>
    <property type="project" value="InterPro"/>
</dbReference>
<keyword evidence="2" id="KW-0472">Membrane</keyword>
<dbReference type="EMBL" id="JAGKHQ010000010">
    <property type="protein sequence ID" value="KAG7507825.1"/>
    <property type="molecule type" value="Genomic_DNA"/>
</dbReference>
<evidence type="ECO:0000313" key="5">
    <source>
        <dbReference type="Proteomes" id="UP000693946"/>
    </source>
</evidence>
<keyword evidence="2" id="KW-1133">Transmembrane helix</keyword>
<dbReference type="PANTHER" id="PTHR23037">
    <property type="entry name" value="CYTOKINE RECEPTOR"/>
    <property type="match status" value="1"/>
</dbReference>
<organism evidence="4 5">
    <name type="scientific">Solea senegalensis</name>
    <name type="common">Senegalese sole</name>
    <dbReference type="NCBI Taxonomy" id="28829"/>
    <lineage>
        <taxon>Eukaryota</taxon>
        <taxon>Metazoa</taxon>
        <taxon>Chordata</taxon>
        <taxon>Craniata</taxon>
        <taxon>Vertebrata</taxon>
        <taxon>Euteleostomi</taxon>
        <taxon>Actinopterygii</taxon>
        <taxon>Neopterygii</taxon>
        <taxon>Teleostei</taxon>
        <taxon>Neoteleostei</taxon>
        <taxon>Acanthomorphata</taxon>
        <taxon>Carangaria</taxon>
        <taxon>Pleuronectiformes</taxon>
        <taxon>Pleuronectoidei</taxon>
        <taxon>Soleidae</taxon>
        <taxon>Solea</taxon>
    </lineage>
</organism>
<comment type="caution">
    <text evidence="4">The sequence shown here is derived from an EMBL/GenBank/DDBJ whole genome shotgun (WGS) entry which is preliminary data.</text>
</comment>
<dbReference type="InterPro" id="IPR003961">
    <property type="entry name" value="FN3_dom"/>
</dbReference>
<dbReference type="CDD" id="cd00063">
    <property type="entry name" value="FN3"/>
    <property type="match status" value="1"/>
</dbReference>
<feature type="chain" id="PRO_5043719980" evidence="3">
    <location>
        <begin position="28"/>
        <end position="480"/>
    </location>
</feature>
<keyword evidence="3" id="KW-0732">Signal</keyword>
<evidence type="ECO:0000256" key="2">
    <source>
        <dbReference type="SAM" id="Phobius"/>
    </source>
</evidence>
<protein>
    <submittedName>
        <fullName evidence="4">Interleukin-21 receptor-like</fullName>
    </submittedName>
</protein>
<keyword evidence="5" id="KW-1185">Reference proteome</keyword>
<dbReference type="PANTHER" id="PTHR23037:SF7">
    <property type="entry name" value="INTERLEUKIN-21 RECEPTOR"/>
    <property type="match status" value="1"/>
</dbReference>
<dbReference type="Proteomes" id="UP000693946">
    <property type="component" value="Linkage Group LG18"/>
</dbReference>
<dbReference type="AlphaFoldDB" id="A0AAV6RU95"/>
<feature type="region of interest" description="Disordered" evidence="1">
    <location>
        <begin position="387"/>
        <end position="406"/>
    </location>
</feature>
<gene>
    <name evidence="4" type="ORF">JOB18_045754</name>
</gene>
<dbReference type="GO" id="GO:0009897">
    <property type="term" value="C:external side of plasma membrane"/>
    <property type="evidence" value="ECO:0007669"/>
    <property type="project" value="TreeGrafter"/>
</dbReference>
<accession>A0AAV6RU95</accession>
<reference evidence="4 5" key="1">
    <citation type="journal article" date="2021" name="Sci. Rep.">
        <title>Chromosome anchoring in Senegalese sole (Solea senegalensis) reveals sex-associated markers and genome rearrangements in flatfish.</title>
        <authorList>
            <person name="Guerrero-Cozar I."/>
            <person name="Gomez-Garrido J."/>
            <person name="Berbel C."/>
            <person name="Martinez-Blanch J.F."/>
            <person name="Alioto T."/>
            <person name="Claros M.G."/>
            <person name="Gagnaire P.A."/>
            <person name="Manchado M."/>
        </authorList>
    </citation>
    <scope>NUCLEOTIDE SEQUENCE [LARGE SCALE GENOMIC DNA]</scope>
    <source>
        <strain evidence="4">Sse05_10M</strain>
    </source>
</reference>
<name>A0AAV6RU95_SOLSE</name>
<keyword evidence="4" id="KW-0675">Receptor</keyword>
<feature type="signal peptide" evidence="3">
    <location>
        <begin position="1"/>
        <end position="27"/>
    </location>
</feature>
<evidence type="ECO:0000256" key="3">
    <source>
        <dbReference type="SAM" id="SignalP"/>
    </source>
</evidence>
<feature type="transmembrane region" description="Helical" evidence="2">
    <location>
        <begin position="265"/>
        <end position="284"/>
    </location>
</feature>